<evidence type="ECO:0000313" key="2">
    <source>
        <dbReference type="Proteomes" id="UP000091857"/>
    </source>
</evidence>
<organism evidence="1 2">
    <name type="scientific">Manihot esculenta</name>
    <name type="common">Cassava</name>
    <name type="synonym">Jatropha manihot</name>
    <dbReference type="NCBI Taxonomy" id="3983"/>
    <lineage>
        <taxon>Eukaryota</taxon>
        <taxon>Viridiplantae</taxon>
        <taxon>Streptophyta</taxon>
        <taxon>Embryophyta</taxon>
        <taxon>Tracheophyta</taxon>
        <taxon>Spermatophyta</taxon>
        <taxon>Magnoliopsida</taxon>
        <taxon>eudicotyledons</taxon>
        <taxon>Gunneridae</taxon>
        <taxon>Pentapetalae</taxon>
        <taxon>rosids</taxon>
        <taxon>fabids</taxon>
        <taxon>Malpighiales</taxon>
        <taxon>Euphorbiaceae</taxon>
        <taxon>Crotonoideae</taxon>
        <taxon>Manihoteae</taxon>
        <taxon>Manihot</taxon>
    </lineage>
</organism>
<sequence>MQEDGEESKEKRDLMSDKSKMMVQTLGDPLTLQSLNHPGMVFVFASLIGTNFRTWHKAIKIALGANEKLEFIKGTITMPDRNFKQFELWRKCNFIVTFWILNSISKDIVDGFIHIVSAHDLWLKITERFGECNGPTIYQLHRKIVQENIFISVYFTRLKRL</sequence>
<dbReference type="Proteomes" id="UP000091857">
    <property type="component" value="Chromosome 1"/>
</dbReference>
<name>A0ACB7IH86_MANES</name>
<reference evidence="2" key="1">
    <citation type="journal article" date="2016" name="Nat. Biotechnol.">
        <title>Sequencing wild and cultivated cassava and related species reveals extensive interspecific hybridization and genetic diversity.</title>
        <authorList>
            <person name="Bredeson J.V."/>
            <person name="Lyons J.B."/>
            <person name="Prochnik S.E."/>
            <person name="Wu G.A."/>
            <person name="Ha C.M."/>
            <person name="Edsinger-Gonzales E."/>
            <person name="Grimwood J."/>
            <person name="Schmutz J."/>
            <person name="Rabbi I.Y."/>
            <person name="Egesi C."/>
            <person name="Nauluvula P."/>
            <person name="Lebot V."/>
            <person name="Ndunguru J."/>
            <person name="Mkamilo G."/>
            <person name="Bart R.S."/>
            <person name="Setter T.L."/>
            <person name="Gleadow R.M."/>
            <person name="Kulakow P."/>
            <person name="Ferguson M.E."/>
            <person name="Rounsley S."/>
            <person name="Rokhsar D.S."/>
        </authorList>
    </citation>
    <scope>NUCLEOTIDE SEQUENCE [LARGE SCALE GENOMIC DNA]</scope>
    <source>
        <strain evidence="2">cv. AM560-2</strain>
    </source>
</reference>
<gene>
    <name evidence="1" type="ORF">MANES_01G120401v8</name>
</gene>
<protein>
    <submittedName>
        <fullName evidence="1">Uncharacterized protein</fullName>
    </submittedName>
</protein>
<dbReference type="EMBL" id="CM004387">
    <property type="protein sequence ID" value="KAG8662531.1"/>
    <property type="molecule type" value="Genomic_DNA"/>
</dbReference>
<evidence type="ECO:0000313" key="1">
    <source>
        <dbReference type="EMBL" id="KAG8662531.1"/>
    </source>
</evidence>
<accession>A0ACB7IH86</accession>
<keyword evidence="2" id="KW-1185">Reference proteome</keyword>
<proteinExistence type="predicted"/>
<comment type="caution">
    <text evidence="1">The sequence shown here is derived from an EMBL/GenBank/DDBJ whole genome shotgun (WGS) entry which is preliminary data.</text>
</comment>